<evidence type="ECO:0000256" key="4">
    <source>
        <dbReference type="ARBA" id="ARBA00022483"/>
    </source>
</evidence>
<feature type="domain" description="C2" evidence="10">
    <location>
        <begin position="496"/>
        <end position="628"/>
    </location>
</feature>
<evidence type="ECO:0000256" key="2">
    <source>
        <dbReference type="ARBA" id="ARBA00004603"/>
    </source>
</evidence>
<dbReference type="SUPFAM" id="SSF49562">
    <property type="entry name" value="C2 domain (Calcium/lipid-binding domain, CaLB)"/>
    <property type="match status" value="2"/>
</dbReference>
<keyword evidence="7" id="KW-0175">Coiled coil</keyword>
<dbReference type="PANTHER" id="PTHR45999">
    <property type="entry name" value="UNC-13-4A, ISOFORM B"/>
    <property type="match status" value="1"/>
</dbReference>
<feature type="domain" description="MHD1" evidence="12">
    <location>
        <begin position="1674"/>
        <end position="1796"/>
    </location>
</feature>
<dbReference type="PROSITE" id="PS51258">
    <property type="entry name" value="MHD1"/>
    <property type="match status" value="1"/>
</dbReference>
<feature type="domain" description="C2" evidence="10">
    <location>
        <begin position="1249"/>
        <end position="1380"/>
    </location>
</feature>
<dbReference type="GO" id="GO:0099503">
    <property type="term" value="C:secretory vesicle"/>
    <property type="evidence" value="ECO:0007669"/>
    <property type="project" value="TreeGrafter"/>
</dbReference>
<dbReference type="OrthoDB" id="30474at2759"/>
<evidence type="ECO:0000259" key="10">
    <source>
        <dbReference type="PROSITE" id="PS50004"/>
    </source>
</evidence>
<proteinExistence type="inferred from homology"/>
<feature type="domain" description="Protein kinase" evidence="11">
    <location>
        <begin position="167"/>
        <end position="407"/>
    </location>
</feature>
<dbReference type="Pfam" id="PF07714">
    <property type="entry name" value="PK_Tyr_Ser-Thr"/>
    <property type="match status" value="1"/>
</dbReference>
<feature type="domain" description="BEACH-type PH" evidence="14">
    <location>
        <begin position="2083"/>
        <end position="2182"/>
    </location>
</feature>
<feature type="region of interest" description="Disordered" evidence="8">
    <location>
        <begin position="844"/>
        <end position="903"/>
    </location>
</feature>
<dbReference type="GO" id="GO:0005524">
    <property type="term" value="F:ATP binding"/>
    <property type="evidence" value="ECO:0007669"/>
    <property type="project" value="InterPro"/>
</dbReference>
<dbReference type="GO" id="GO:0005770">
    <property type="term" value="C:late endosome"/>
    <property type="evidence" value="ECO:0007669"/>
    <property type="project" value="UniProtKB-SubCell"/>
</dbReference>
<dbReference type="FunCoup" id="A0A2P6N2S4">
    <property type="interactions" value="51"/>
</dbReference>
<dbReference type="InterPro" id="IPR014770">
    <property type="entry name" value="Munc13_1"/>
</dbReference>
<dbReference type="InterPro" id="IPR004182">
    <property type="entry name" value="GRAM"/>
</dbReference>
<dbReference type="PROSITE" id="PS50011">
    <property type="entry name" value="PROTEIN_KINASE_DOM"/>
    <property type="match status" value="1"/>
</dbReference>
<dbReference type="InterPro" id="IPR001245">
    <property type="entry name" value="Ser-Thr/Tyr_kinase_cat_dom"/>
</dbReference>
<dbReference type="InterPro" id="IPR000719">
    <property type="entry name" value="Prot_kinase_dom"/>
</dbReference>
<dbReference type="InParanoid" id="A0A2P6N2S4"/>
<feature type="compositionally biased region" description="Basic and acidic residues" evidence="8">
    <location>
        <begin position="387"/>
        <end position="405"/>
    </location>
</feature>
<keyword evidence="9" id="KW-0812">Transmembrane</keyword>
<dbReference type="InterPro" id="IPR052095">
    <property type="entry name" value="UNC-13_domain"/>
</dbReference>
<dbReference type="InterPro" id="IPR014772">
    <property type="entry name" value="Munc13_dom-2"/>
</dbReference>
<dbReference type="InterPro" id="IPR035892">
    <property type="entry name" value="C2_domain_sf"/>
</dbReference>
<dbReference type="SMART" id="SM00239">
    <property type="entry name" value="C2"/>
    <property type="match status" value="2"/>
</dbReference>
<dbReference type="Pfam" id="PF02893">
    <property type="entry name" value="GRAM"/>
    <property type="match status" value="2"/>
</dbReference>
<feature type="coiled-coil region" evidence="7">
    <location>
        <begin position="1818"/>
        <end position="1845"/>
    </location>
</feature>
<feature type="transmembrane region" description="Helical" evidence="9">
    <location>
        <begin position="120"/>
        <end position="143"/>
    </location>
</feature>
<feature type="region of interest" description="Disordered" evidence="8">
    <location>
        <begin position="794"/>
        <end position="826"/>
    </location>
</feature>
<evidence type="ECO:0000256" key="6">
    <source>
        <dbReference type="ARBA" id="ARBA00022753"/>
    </source>
</evidence>
<keyword evidence="6" id="KW-0967">Endosome</keyword>
<keyword evidence="15" id="KW-0808">Transferase</keyword>
<gene>
    <name evidence="15" type="ORF">PROFUN_13842</name>
</gene>
<keyword evidence="16" id="KW-1185">Reference proteome</keyword>
<reference evidence="15 16" key="1">
    <citation type="journal article" date="2018" name="Genome Biol. Evol.">
        <title>Multiple Roots of Fruiting Body Formation in Amoebozoa.</title>
        <authorList>
            <person name="Hillmann F."/>
            <person name="Forbes G."/>
            <person name="Novohradska S."/>
            <person name="Ferling I."/>
            <person name="Riege K."/>
            <person name="Groth M."/>
            <person name="Westermann M."/>
            <person name="Marz M."/>
            <person name="Spaller T."/>
            <person name="Winckler T."/>
            <person name="Schaap P."/>
            <person name="Glockner G."/>
        </authorList>
    </citation>
    <scope>NUCLEOTIDE SEQUENCE [LARGE SCALE GENOMIC DNA]</scope>
    <source>
        <strain evidence="15 16">Jena</strain>
    </source>
</reference>
<dbReference type="InterPro" id="IPR023362">
    <property type="entry name" value="PH-BEACH_dom"/>
</dbReference>
<dbReference type="PANTHER" id="PTHR45999:SF4">
    <property type="entry name" value="UNC-13-4A, ISOFORM B"/>
    <property type="match status" value="1"/>
</dbReference>
<dbReference type="CDD" id="cd00030">
    <property type="entry name" value="C2"/>
    <property type="match status" value="1"/>
</dbReference>
<evidence type="ECO:0000313" key="15">
    <source>
        <dbReference type="EMBL" id="PRP78232.1"/>
    </source>
</evidence>
<dbReference type="SUPFAM" id="SSF56112">
    <property type="entry name" value="Protein kinase-like (PK-like)"/>
    <property type="match status" value="1"/>
</dbReference>
<keyword evidence="9" id="KW-1133">Transmembrane helix</keyword>
<dbReference type="Gene3D" id="1.10.357.50">
    <property type="match status" value="1"/>
</dbReference>
<accession>A0A2P6N2S4</accession>
<evidence type="ECO:0000313" key="16">
    <source>
        <dbReference type="Proteomes" id="UP000241769"/>
    </source>
</evidence>
<dbReference type="Gene3D" id="1.10.510.10">
    <property type="entry name" value="Transferase(Phosphotransferase) domain 1"/>
    <property type="match status" value="1"/>
</dbReference>
<dbReference type="GO" id="GO:0004672">
    <property type="term" value="F:protein kinase activity"/>
    <property type="evidence" value="ECO:0007669"/>
    <property type="project" value="InterPro"/>
</dbReference>
<feature type="compositionally biased region" description="Polar residues" evidence="8">
    <location>
        <begin position="2010"/>
        <end position="2025"/>
    </location>
</feature>
<dbReference type="EMBL" id="MDYQ01000234">
    <property type="protein sequence ID" value="PRP78232.1"/>
    <property type="molecule type" value="Genomic_DNA"/>
</dbReference>
<evidence type="ECO:0000259" key="13">
    <source>
        <dbReference type="PROSITE" id="PS51259"/>
    </source>
</evidence>
<feature type="compositionally biased region" description="Low complexity" evidence="8">
    <location>
        <begin position="891"/>
        <end position="902"/>
    </location>
</feature>
<dbReference type="PROSITE" id="PS51783">
    <property type="entry name" value="PH_BEACH"/>
    <property type="match status" value="1"/>
</dbReference>
<dbReference type="Pfam" id="PF00168">
    <property type="entry name" value="C2"/>
    <property type="match status" value="2"/>
</dbReference>
<evidence type="ECO:0000256" key="1">
    <source>
        <dbReference type="ARBA" id="ARBA00004496"/>
    </source>
</evidence>
<evidence type="ECO:0000256" key="5">
    <source>
        <dbReference type="ARBA" id="ARBA00022490"/>
    </source>
</evidence>
<dbReference type="PROSITE" id="PS50004">
    <property type="entry name" value="C2"/>
    <property type="match status" value="2"/>
</dbReference>
<comment type="caution">
    <text evidence="15">The sequence shown here is derived from an EMBL/GenBank/DDBJ whole genome shotgun (WGS) entry which is preliminary data.</text>
</comment>
<evidence type="ECO:0000259" key="12">
    <source>
        <dbReference type="PROSITE" id="PS51258"/>
    </source>
</evidence>
<evidence type="ECO:0000256" key="3">
    <source>
        <dbReference type="ARBA" id="ARBA00005823"/>
    </source>
</evidence>
<protein>
    <submittedName>
        <fullName evidence="15">Protein tyrosine kinase src</fullName>
    </submittedName>
</protein>
<sequence>MCEPVLSAISFYLTRLPSAISNRICLLPQLSILPLSAPATHRLYGSMEQRLATNQEILGSIPSRGFFEIDQPMKAIFRCYELESLYAGSSHPGISLHVLSRSKADQHDGYHLTNLSIKKLIAIIGCTVIGSIILFAIVAIIIYRRVYRHEKDDRDVSLFVVLDTDGVEFVEKIAEASRGEVWRGTYKETTTVAVKKCSPSVDVMRECNAIKGLHHPSIVQYLGRDITETYIVMEWMNAGTLQKYLSIHHQLSIETMFSIARDISSALSYLTSIGLVHTAIVPKKVSQILLSGQNTMTAKLQCLSCTVTESTVYKRQKNQFHTAPEIVDKERYSVSGHVYSLGVLLWTMATDSHHLYNDTDDERNVTFVCDKTVDGRVTEMITECTREEEKRPRLSELSERMKTKESVTPSNSFGLKEGESFVSVTVIRQDDVAVNSLFLCEVPKPLSGSTATPCTTNPIQHLLYSTSPVPNVGNIVEVALEWSTHHLRSYRGALPADALSRLNMAADQEFSFLDKIRVTVVEAQDLAPKDRNGKADPYFIVTLRKKDHKTKVLESTLNPIWKKEDATFMFEVSEDDLSDPDSQLKFTCWNKNRASRDDYMGETSILLQQLLDAAETIQSSQKSIDQWMRLESPEGKKVLVTGSVHICLEIMFATLDDEAEGANNSKIRARFFRHFPTVSVSEKLLHIHRCAYSSKKLPRKGTLTILDNHLCFYSNRLGQKKKLCIPFTEISNIEKKFPVAVDVTRKTGKKHTFDSFVARGNAFNDIISQWTKSTGQSNNAAAVAEVSASTSVSHLAEVKSTDSSPRRPGHGHRRMGSLVKPEAAPAGPGLVPVPNLVLVGATSFAHPPSPRGAHRRNKSHATGHIDFNPDSLAPSLSGAKSPLSPGSKNNSPIPSRLSSSRSDMATMPSFDIQNISVPPLPISTTVTIVVEIQNHRELKVDTPTVNVSLALGKPVQSLLNTLSNTYNIKPDVLARHVLKSYAYDSTHSNSSKHKVEMDPLYAISFYGLRDGDHVYLKKRKKGGIIQRSLRSKRLSLHLVLHIEIENATELRCPKETTVVLESECTADELFEKIASEGNIPITETDRPNYTILIVKPDGRSIRADLGNQLLSYLCADDRDIIRIIKKMPYKSVYEKFRIVEGRSQREIAYELMLHCIMCQMCRYGDRKQILNEEQQQKMIAHISSALNVESVMQSRLKERVKHTTQYGKDPLLLELSHKMQLIDHHPNYPVESFENPEAYEMWKQSEIQKVKEEAKTIVFDPEGFYGVICVRVIEAKDIHLPGKKSGQLDTYCTVRLGSQPDAHDKNAKKTKVIHKQSEPVWDEEFMMEVLYPQESLYVNIYDGEEPITEIRIDLVQLAEQPFLEDWFTLDDGVTKLHLFMEYNYSYSQYFRFLATRDGVPSHINQPRMDAILDYNSIFHIILKGLAESDGTNTSKSRWSNADERGVLLTSNSEWLLNEYRHRFGIRLAYWQVLVVKYINIYFNHKISMLQLLHSTLTSLSKKKHADLTPKEWEEYYEAATELCEKLSEVFTLYRKSFPQNQPEGGLNTALSCYFLLLSLGSENKQNSRKMAVSQIEDCLTNAVDTAFSSMKKEYKESNPSSQIPSMSHPSAHYMLSFMLKRMLKEAEGEMKYDEDFQFQGVDFATIVSSRYRQLLMDQVRQFCDEAAYDNSDVFELYFRIREFDTNRFYAHSAGEEKEKFNLCESFLPFLYGWIKETKTIIESTANESVDKDQCLILEQPDSRSNSSSLFDVFNTLTNAIEFMKSLHLDQPFVIIQFVEVVCHGTEIYIERVSEKCTEIFRKLGKNEYTPPVTTFILMNNIESARERLNQLLTDLESELNDSCKRSKQSAPGTADILIETFQHYSSTAYQASRNSLENLIVLASDRNQSNTTNTIKQLKVFVEQQLHQMSDNLQSRVFMRTLKKLWNLIITELYSIAAGRKTGISQSQIRQSLPILEDLCVLFQMKGKGLPKSEIDESSAPVRRLIEMWTQPSSALISMWWKLKEPMSAENWSDSKSNSHGSLNSNRERERPTITEGDVMGILERRNDSVEAKVFVEEQWSILHDVSRYQHIQAVRDHFELPLWEIIIKSYGNCTLLTNDVKNSGQLFLTSNYVCFDLRIEGPLTSANVMLPLKDIKTLQKTKHAFFWDAILIETKNGRSCSLFDFKNRDQSWKDICDQMIAVGNSSFVTEKKE</sequence>
<dbReference type="Proteomes" id="UP000241769">
    <property type="component" value="Unassembled WGS sequence"/>
</dbReference>
<dbReference type="InterPro" id="IPR011993">
    <property type="entry name" value="PH-like_dom_sf"/>
</dbReference>
<keyword evidence="5" id="KW-0963">Cytoplasm</keyword>
<feature type="region of interest" description="Disordered" evidence="8">
    <location>
        <begin position="2010"/>
        <end position="2031"/>
    </location>
</feature>
<evidence type="ECO:0000256" key="8">
    <source>
        <dbReference type="SAM" id="MobiDB-lite"/>
    </source>
</evidence>
<dbReference type="SMART" id="SM00568">
    <property type="entry name" value="GRAM"/>
    <property type="match status" value="2"/>
</dbReference>
<comment type="similarity">
    <text evidence="3">Belongs to the unc-13 family.</text>
</comment>
<comment type="subcellular location">
    <subcellularLocation>
        <location evidence="1">Cytoplasm</location>
    </subcellularLocation>
    <subcellularLocation>
        <location evidence="2">Late endosome</location>
    </subcellularLocation>
</comment>
<dbReference type="InterPro" id="IPR011009">
    <property type="entry name" value="Kinase-like_dom_sf"/>
</dbReference>
<keyword evidence="15" id="KW-0418">Kinase</keyword>
<evidence type="ECO:0000256" key="9">
    <source>
        <dbReference type="SAM" id="Phobius"/>
    </source>
</evidence>
<dbReference type="PROSITE" id="PS51259">
    <property type="entry name" value="MHD2"/>
    <property type="match status" value="1"/>
</dbReference>
<keyword evidence="4" id="KW-0268">Exocytosis</keyword>
<dbReference type="Gene3D" id="2.60.40.150">
    <property type="entry name" value="C2 domain"/>
    <property type="match status" value="2"/>
</dbReference>
<dbReference type="Gene3D" id="2.30.29.30">
    <property type="entry name" value="Pleckstrin-homology domain (PH domain)/Phosphotyrosine-binding domain (PTB)"/>
    <property type="match status" value="2"/>
</dbReference>
<feature type="region of interest" description="Disordered" evidence="8">
    <location>
        <begin position="387"/>
        <end position="411"/>
    </location>
</feature>
<evidence type="ECO:0000259" key="11">
    <source>
        <dbReference type="PROSITE" id="PS50011"/>
    </source>
</evidence>
<organism evidence="15 16">
    <name type="scientific">Planoprotostelium fungivorum</name>
    <dbReference type="NCBI Taxonomy" id="1890364"/>
    <lineage>
        <taxon>Eukaryota</taxon>
        <taxon>Amoebozoa</taxon>
        <taxon>Evosea</taxon>
        <taxon>Variosea</taxon>
        <taxon>Cavosteliida</taxon>
        <taxon>Cavosteliaceae</taxon>
        <taxon>Planoprotostelium</taxon>
    </lineage>
</organism>
<feature type="compositionally biased region" description="Basic residues" evidence="8">
    <location>
        <begin position="852"/>
        <end position="861"/>
    </location>
</feature>
<name>A0A2P6N2S4_9EUKA</name>
<evidence type="ECO:0000259" key="14">
    <source>
        <dbReference type="PROSITE" id="PS51783"/>
    </source>
</evidence>
<dbReference type="InterPro" id="IPR000008">
    <property type="entry name" value="C2_dom"/>
</dbReference>
<keyword evidence="9" id="KW-0472">Membrane</keyword>
<dbReference type="STRING" id="1890364.A0A2P6N2S4"/>
<evidence type="ECO:0000256" key="7">
    <source>
        <dbReference type="SAM" id="Coils"/>
    </source>
</evidence>
<feature type="domain" description="MHD2" evidence="13">
    <location>
        <begin position="1892"/>
        <end position="2000"/>
    </location>
</feature>
<dbReference type="GO" id="GO:0006887">
    <property type="term" value="P:exocytosis"/>
    <property type="evidence" value="ECO:0007669"/>
    <property type="project" value="UniProtKB-KW"/>
</dbReference>